<proteinExistence type="predicted"/>
<dbReference type="InParanoid" id="A0A0Q9X2E3"/>
<name>A0A0Q9X2E3_DROWI</name>
<sequence length="254" mass="28427">MTALSYLIGLLSLLISSHGSHGGGLLKESREIGINATALAPGYTSCPQTIGANGIYQVEVPGLGDFSVYCEADIAGPGWIVVARRTNDERNFHLKWQQYKKGFGNLSGDFFIGLDKLHAITAAQNHELYIRLENFNGQIRYARYDQFYIENENMQYQLSKINGFSGDAGDAMTVHLGMKFTTFDRDNDLWVDGNCAAKYSGAWWHKYCVHFNAFGLYLGGDYSDELFGSGMFWKYFGGFTYSLKSIIMMIRPTA</sequence>
<dbReference type="InterPro" id="IPR036056">
    <property type="entry name" value="Fibrinogen-like_C"/>
</dbReference>
<dbReference type="InterPro" id="IPR002181">
    <property type="entry name" value="Fibrinogen_a/b/g_C_dom"/>
</dbReference>
<accession>A0A0Q9X2E3</accession>
<dbReference type="SMR" id="A0A0Q9X2E3"/>
<dbReference type="PANTHER" id="PTHR19143:SF458">
    <property type="entry name" value="FIBRINOGEN C-TERMINAL DOMAIN-CONTAINING PROTEIN-RELATED"/>
    <property type="match status" value="1"/>
</dbReference>
<dbReference type="AlphaFoldDB" id="A0A0Q9X2E3"/>
<keyword evidence="4" id="KW-1185">Reference proteome</keyword>
<dbReference type="PROSITE" id="PS51406">
    <property type="entry name" value="FIBRINOGEN_C_2"/>
    <property type="match status" value="1"/>
</dbReference>
<evidence type="ECO:0000259" key="2">
    <source>
        <dbReference type="PROSITE" id="PS51406"/>
    </source>
</evidence>
<keyword evidence="1" id="KW-0732">Signal</keyword>
<feature type="domain" description="Fibrinogen C-terminal" evidence="2">
    <location>
        <begin position="37"/>
        <end position="254"/>
    </location>
</feature>
<dbReference type="CDD" id="cd00087">
    <property type="entry name" value="FReD"/>
    <property type="match status" value="1"/>
</dbReference>
<dbReference type="InterPro" id="IPR050373">
    <property type="entry name" value="Fibrinogen_C-term_domain"/>
</dbReference>
<evidence type="ECO:0000313" key="4">
    <source>
        <dbReference type="Proteomes" id="UP000007798"/>
    </source>
</evidence>
<dbReference type="OrthoDB" id="6145874at2759"/>
<dbReference type="Pfam" id="PF00147">
    <property type="entry name" value="Fibrinogen_C"/>
    <property type="match status" value="1"/>
</dbReference>
<dbReference type="EMBL" id="CH963857">
    <property type="protein sequence ID" value="KRF98423.1"/>
    <property type="molecule type" value="Genomic_DNA"/>
</dbReference>
<dbReference type="GO" id="GO:0005615">
    <property type="term" value="C:extracellular space"/>
    <property type="evidence" value="ECO:0007669"/>
    <property type="project" value="TreeGrafter"/>
</dbReference>
<feature type="chain" id="PRO_5006387442" description="Fibrinogen C-terminal domain-containing protein" evidence="1">
    <location>
        <begin position="20"/>
        <end position="254"/>
    </location>
</feature>
<dbReference type="PANTHER" id="PTHR19143">
    <property type="entry name" value="FIBRINOGEN/TENASCIN/ANGIOPOEITIN"/>
    <property type="match status" value="1"/>
</dbReference>
<dbReference type="KEGG" id="dwi:26528897"/>
<dbReference type="InterPro" id="IPR014716">
    <property type="entry name" value="Fibrinogen_a/b/g_C_1"/>
</dbReference>
<evidence type="ECO:0000313" key="3">
    <source>
        <dbReference type="EMBL" id="KRF98423.1"/>
    </source>
</evidence>
<feature type="signal peptide" evidence="1">
    <location>
        <begin position="1"/>
        <end position="19"/>
    </location>
</feature>
<gene>
    <name evidence="3" type="primary">Dwil\GK26895</name>
    <name evidence="3" type="ORF">Dwil_GK26895</name>
</gene>
<protein>
    <recommendedName>
        <fullName evidence="2">Fibrinogen C-terminal domain-containing protein</fullName>
    </recommendedName>
</protein>
<dbReference type="Gene3D" id="3.90.215.10">
    <property type="entry name" value="Gamma Fibrinogen, chain A, domain 1"/>
    <property type="match status" value="1"/>
</dbReference>
<dbReference type="STRING" id="7260.A0A0Q9X2E3"/>
<reference evidence="3 4" key="1">
    <citation type="journal article" date="2007" name="Nature">
        <title>Evolution of genes and genomes on the Drosophila phylogeny.</title>
        <authorList>
            <consortium name="Drosophila 12 Genomes Consortium"/>
            <person name="Clark A.G."/>
            <person name="Eisen M.B."/>
            <person name="Smith D.R."/>
            <person name="Bergman C.M."/>
            <person name="Oliver B."/>
            <person name="Markow T.A."/>
            <person name="Kaufman T.C."/>
            <person name="Kellis M."/>
            <person name="Gelbart W."/>
            <person name="Iyer V.N."/>
            <person name="Pollard D.A."/>
            <person name="Sackton T.B."/>
            <person name="Larracuente A.M."/>
            <person name="Singh N.D."/>
            <person name="Abad J.P."/>
            <person name="Abt D.N."/>
            <person name="Adryan B."/>
            <person name="Aguade M."/>
            <person name="Akashi H."/>
            <person name="Anderson W.W."/>
            <person name="Aquadro C.F."/>
            <person name="Ardell D.H."/>
            <person name="Arguello R."/>
            <person name="Artieri C.G."/>
            <person name="Barbash D.A."/>
            <person name="Barker D."/>
            <person name="Barsanti P."/>
            <person name="Batterham P."/>
            <person name="Batzoglou S."/>
            <person name="Begun D."/>
            <person name="Bhutkar A."/>
            <person name="Blanco E."/>
            <person name="Bosak S.A."/>
            <person name="Bradley R.K."/>
            <person name="Brand A.D."/>
            <person name="Brent M.R."/>
            <person name="Brooks A.N."/>
            <person name="Brown R.H."/>
            <person name="Butlin R.K."/>
            <person name="Caggese C."/>
            <person name="Calvi B.R."/>
            <person name="Bernardo de Carvalho A."/>
            <person name="Caspi A."/>
            <person name="Castrezana S."/>
            <person name="Celniker S.E."/>
            <person name="Chang J.L."/>
            <person name="Chapple C."/>
            <person name="Chatterji S."/>
            <person name="Chinwalla A."/>
            <person name="Civetta A."/>
            <person name="Clifton S.W."/>
            <person name="Comeron J.M."/>
            <person name="Costello J.C."/>
            <person name="Coyne J.A."/>
            <person name="Daub J."/>
            <person name="David R.G."/>
            <person name="Delcher A.L."/>
            <person name="Delehaunty K."/>
            <person name="Do C.B."/>
            <person name="Ebling H."/>
            <person name="Edwards K."/>
            <person name="Eickbush T."/>
            <person name="Evans J.D."/>
            <person name="Filipski A."/>
            <person name="Findeiss S."/>
            <person name="Freyhult E."/>
            <person name="Fulton L."/>
            <person name="Fulton R."/>
            <person name="Garcia A.C."/>
            <person name="Gardiner A."/>
            <person name="Garfield D.A."/>
            <person name="Garvin B.E."/>
            <person name="Gibson G."/>
            <person name="Gilbert D."/>
            <person name="Gnerre S."/>
            <person name="Godfrey J."/>
            <person name="Good R."/>
            <person name="Gotea V."/>
            <person name="Gravely B."/>
            <person name="Greenberg A.J."/>
            <person name="Griffiths-Jones S."/>
            <person name="Gross S."/>
            <person name="Guigo R."/>
            <person name="Gustafson E.A."/>
            <person name="Haerty W."/>
            <person name="Hahn M.W."/>
            <person name="Halligan D.L."/>
            <person name="Halpern A.L."/>
            <person name="Halter G.M."/>
            <person name="Han M.V."/>
            <person name="Heger A."/>
            <person name="Hillier L."/>
            <person name="Hinrichs A.S."/>
            <person name="Holmes I."/>
            <person name="Hoskins R.A."/>
            <person name="Hubisz M.J."/>
            <person name="Hultmark D."/>
            <person name="Huntley M.A."/>
            <person name="Jaffe D.B."/>
            <person name="Jagadeeshan S."/>
            <person name="Jeck W.R."/>
            <person name="Johnson J."/>
            <person name="Jones C.D."/>
            <person name="Jordan W.C."/>
            <person name="Karpen G.H."/>
            <person name="Kataoka E."/>
            <person name="Keightley P.D."/>
            <person name="Kheradpour P."/>
            <person name="Kirkness E.F."/>
            <person name="Koerich L.B."/>
            <person name="Kristiansen K."/>
            <person name="Kudrna D."/>
            <person name="Kulathinal R.J."/>
            <person name="Kumar S."/>
            <person name="Kwok R."/>
            <person name="Lander E."/>
            <person name="Langley C.H."/>
            <person name="Lapoint R."/>
            <person name="Lazzaro B.P."/>
            <person name="Lee S.J."/>
            <person name="Levesque L."/>
            <person name="Li R."/>
            <person name="Lin C.F."/>
            <person name="Lin M.F."/>
            <person name="Lindblad-Toh K."/>
            <person name="Llopart A."/>
            <person name="Long M."/>
            <person name="Low L."/>
            <person name="Lozovsky E."/>
            <person name="Lu J."/>
            <person name="Luo M."/>
            <person name="Machado C.A."/>
            <person name="Makalowski W."/>
            <person name="Marzo M."/>
            <person name="Matsuda M."/>
            <person name="Matzkin L."/>
            <person name="McAllister B."/>
            <person name="McBride C.S."/>
            <person name="McKernan B."/>
            <person name="McKernan K."/>
            <person name="Mendez-Lago M."/>
            <person name="Minx P."/>
            <person name="Mollenhauer M.U."/>
            <person name="Montooth K."/>
            <person name="Mount S.M."/>
            <person name="Mu X."/>
            <person name="Myers E."/>
            <person name="Negre B."/>
            <person name="Newfeld S."/>
            <person name="Nielsen R."/>
            <person name="Noor M.A."/>
            <person name="O'Grady P."/>
            <person name="Pachter L."/>
            <person name="Papaceit M."/>
            <person name="Parisi M.J."/>
            <person name="Parisi M."/>
            <person name="Parts L."/>
            <person name="Pedersen J.S."/>
            <person name="Pesole G."/>
            <person name="Phillippy A.M."/>
            <person name="Ponting C.P."/>
            <person name="Pop M."/>
            <person name="Porcelli D."/>
            <person name="Powell J.R."/>
            <person name="Prohaska S."/>
            <person name="Pruitt K."/>
            <person name="Puig M."/>
            <person name="Quesneville H."/>
            <person name="Ram K.R."/>
            <person name="Rand D."/>
            <person name="Rasmussen M.D."/>
            <person name="Reed L.K."/>
            <person name="Reenan R."/>
            <person name="Reily A."/>
            <person name="Remington K.A."/>
            <person name="Rieger T.T."/>
            <person name="Ritchie M.G."/>
            <person name="Robin C."/>
            <person name="Rogers Y.H."/>
            <person name="Rohde C."/>
            <person name="Rozas J."/>
            <person name="Rubenfield M.J."/>
            <person name="Ruiz A."/>
            <person name="Russo S."/>
            <person name="Salzberg S.L."/>
            <person name="Sanchez-Gracia A."/>
            <person name="Saranga D.J."/>
            <person name="Sato H."/>
            <person name="Schaeffer S.W."/>
            <person name="Schatz M.C."/>
            <person name="Schlenke T."/>
            <person name="Schwartz R."/>
            <person name="Segarra C."/>
            <person name="Singh R.S."/>
            <person name="Sirot L."/>
            <person name="Sirota M."/>
            <person name="Sisneros N.B."/>
            <person name="Smith C.D."/>
            <person name="Smith T.F."/>
            <person name="Spieth J."/>
            <person name="Stage D.E."/>
            <person name="Stark A."/>
            <person name="Stephan W."/>
            <person name="Strausberg R.L."/>
            <person name="Strempel S."/>
            <person name="Sturgill D."/>
            <person name="Sutton G."/>
            <person name="Sutton G.G."/>
            <person name="Tao W."/>
            <person name="Teichmann S."/>
            <person name="Tobari Y.N."/>
            <person name="Tomimura Y."/>
            <person name="Tsolas J.M."/>
            <person name="Valente V.L."/>
            <person name="Venter E."/>
            <person name="Venter J.C."/>
            <person name="Vicario S."/>
            <person name="Vieira F.G."/>
            <person name="Vilella A.J."/>
            <person name="Villasante A."/>
            <person name="Walenz B."/>
            <person name="Wang J."/>
            <person name="Wasserman M."/>
            <person name="Watts T."/>
            <person name="Wilson D."/>
            <person name="Wilson R.K."/>
            <person name="Wing R.A."/>
            <person name="Wolfner M.F."/>
            <person name="Wong A."/>
            <person name="Wong G.K."/>
            <person name="Wu C.I."/>
            <person name="Wu G."/>
            <person name="Yamamoto D."/>
            <person name="Yang H.P."/>
            <person name="Yang S.P."/>
            <person name="Yorke J.A."/>
            <person name="Yoshida K."/>
            <person name="Zdobnov E."/>
            <person name="Zhang P."/>
            <person name="Zhang Y."/>
            <person name="Zimin A.V."/>
            <person name="Baldwin J."/>
            <person name="Abdouelleil A."/>
            <person name="Abdulkadir J."/>
            <person name="Abebe A."/>
            <person name="Abera B."/>
            <person name="Abreu J."/>
            <person name="Acer S.C."/>
            <person name="Aftuck L."/>
            <person name="Alexander A."/>
            <person name="An P."/>
            <person name="Anderson E."/>
            <person name="Anderson S."/>
            <person name="Arachi H."/>
            <person name="Azer M."/>
            <person name="Bachantsang P."/>
            <person name="Barry A."/>
            <person name="Bayul T."/>
            <person name="Berlin A."/>
            <person name="Bessette D."/>
            <person name="Bloom T."/>
            <person name="Blye J."/>
            <person name="Boguslavskiy L."/>
            <person name="Bonnet C."/>
            <person name="Boukhgalter B."/>
            <person name="Bourzgui I."/>
            <person name="Brown A."/>
            <person name="Cahill P."/>
            <person name="Channer S."/>
            <person name="Cheshatsang Y."/>
            <person name="Chuda L."/>
            <person name="Citroen M."/>
            <person name="Collymore A."/>
            <person name="Cooke P."/>
            <person name="Costello M."/>
            <person name="D'Aco K."/>
            <person name="Daza R."/>
            <person name="De Haan G."/>
            <person name="DeGray S."/>
            <person name="DeMaso C."/>
            <person name="Dhargay N."/>
            <person name="Dooley K."/>
            <person name="Dooley E."/>
            <person name="Doricent M."/>
            <person name="Dorje P."/>
            <person name="Dorjee K."/>
            <person name="Dupes A."/>
            <person name="Elong R."/>
            <person name="Falk J."/>
            <person name="Farina A."/>
            <person name="Faro S."/>
            <person name="Ferguson D."/>
            <person name="Fisher S."/>
            <person name="Foley C.D."/>
            <person name="Franke A."/>
            <person name="Friedrich D."/>
            <person name="Gadbois L."/>
            <person name="Gearin G."/>
            <person name="Gearin C.R."/>
            <person name="Giannoukos G."/>
            <person name="Goode T."/>
            <person name="Graham J."/>
            <person name="Grandbois E."/>
            <person name="Grewal S."/>
            <person name="Gyaltsen K."/>
            <person name="Hafez N."/>
            <person name="Hagos B."/>
            <person name="Hall J."/>
            <person name="Henson C."/>
            <person name="Hollinger A."/>
            <person name="Honan T."/>
            <person name="Huard M.D."/>
            <person name="Hughes L."/>
            <person name="Hurhula B."/>
            <person name="Husby M.E."/>
            <person name="Kamat A."/>
            <person name="Kanga B."/>
            <person name="Kashin S."/>
            <person name="Khazanovich D."/>
            <person name="Kisner P."/>
            <person name="Lance K."/>
            <person name="Lara M."/>
            <person name="Lee W."/>
            <person name="Lennon N."/>
            <person name="Letendre F."/>
            <person name="LeVine R."/>
            <person name="Lipovsky A."/>
            <person name="Liu X."/>
            <person name="Liu J."/>
            <person name="Liu S."/>
            <person name="Lokyitsang T."/>
            <person name="Lokyitsang Y."/>
            <person name="Lubonja R."/>
            <person name="Lui A."/>
            <person name="MacDonald P."/>
            <person name="Magnisalis V."/>
            <person name="Maru K."/>
            <person name="Matthews C."/>
            <person name="McCusker W."/>
            <person name="McDonough S."/>
            <person name="Mehta T."/>
            <person name="Meldrim J."/>
            <person name="Meneus L."/>
            <person name="Mihai O."/>
            <person name="Mihalev A."/>
            <person name="Mihova T."/>
            <person name="Mittelman R."/>
            <person name="Mlenga V."/>
            <person name="Montmayeur A."/>
            <person name="Mulrain L."/>
            <person name="Navidi A."/>
            <person name="Naylor J."/>
            <person name="Negash T."/>
            <person name="Nguyen T."/>
            <person name="Nguyen N."/>
            <person name="Nicol R."/>
            <person name="Norbu C."/>
            <person name="Norbu N."/>
            <person name="Novod N."/>
            <person name="O'Neill B."/>
            <person name="Osman S."/>
            <person name="Markiewicz E."/>
            <person name="Oyono O.L."/>
            <person name="Patti C."/>
            <person name="Phunkhang P."/>
            <person name="Pierre F."/>
            <person name="Priest M."/>
            <person name="Raghuraman S."/>
            <person name="Rege F."/>
            <person name="Reyes R."/>
            <person name="Rise C."/>
            <person name="Rogov P."/>
            <person name="Ross K."/>
            <person name="Ryan E."/>
            <person name="Settipalli S."/>
            <person name="Shea T."/>
            <person name="Sherpa N."/>
            <person name="Shi L."/>
            <person name="Shih D."/>
            <person name="Sparrow T."/>
            <person name="Spaulding J."/>
            <person name="Stalker J."/>
            <person name="Stange-Thomann N."/>
            <person name="Stavropoulos S."/>
            <person name="Stone C."/>
            <person name="Strader C."/>
            <person name="Tesfaye S."/>
            <person name="Thomson T."/>
            <person name="Thoulutsang Y."/>
            <person name="Thoulutsang D."/>
            <person name="Topham K."/>
            <person name="Topping I."/>
            <person name="Tsamla T."/>
            <person name="Vassiliev H."/>
            <person name="Vo A."/>
            <person name="Wangchuk T."/>
            <person name="Wangdi T."/>
            <person name="Weiand M."/>
            <person name="Wilkinson J."/>
            <person name="Wilson A."/>
            <person name="Yadav S."/>
            <person name="Young G."/>
            <person name="Yu Q."/>
            <person name="Zembek L."/>
            <person name="Zhong D."/>
            <person name="Zimmer A."/>
            <person name="Zwirko Z."/>
            <person name="Jaffe D.B."/>
            <person name="Alvarez P."/>
            <person name="Brockman W."/>
            <person name="Butler J."/>
            <person name="Chin C."/>
            <person name="Gnerre S."/>
            <person name="Grabherr M."/>
            <person name="Kleber M."/>
            <person name="Mauceli E."/>
            <person name="MacCallum I."/>
        </authorList>
    </citation>
    <scope>NUCLEOTIDE SEQUENCE [LARGE SCALE GENOMIC DNA]</scope>
    <source>
        <strain evidence="4">Tucson 14030-0811.24</strain>
    </source>
</reference>
<dbReference type="SMART" id="SM00186">
    <property type="entry name" value="FBG"/>
    <property type="match status" value="1"/>
</dbReference>
<dbReference type="Proteomes" id="UP000007798">
    <property type="component" value="Unassembled WGS sequence"/>
</dbReference>
<dbReference type="SUPFAM" id="SSF56496">
    <property type="entry name" value="Fibrinogen C-terminal domain-like"/>
    <property type="match status" value="1"/>
</dbReference>
<organism evidence="3 4">
    <name type="scientific">Drosophila willistoni</name>
    <name type="common">Fruit fly</name>
    <dbReference type="NCBI Taxonomy" id="7260"/>
    <lineage>
        <taxon>Eukaryota</taxon>
        <taxon>Metazoa</taxon>
        <taxon>Ecdysozoa</taxon>
        <taxon>Arthropoda</taxon>
        <taxon>Hexapoda</taxon>
        <taxon>Insecta</taxon>
        <taxon>Pterygota</taxon>
        <taxon>Neoptera</taxon>
        <taxon>Endopterygota</taxon>
        <taxon>Diptera</taxon>
        <taxon>Brachycera</taxon>
        <taxon>Muscomorpha</taxon>
        <taxon>Ephydroidea</taxon>
        <taxon>Drosophilidae</taxon>
        <taxon>Drosophila</taxon>
        <taxon>Sophophora</taxon>
    </lineage>
</organism>
<evidence type="ECO:0000256" key="1">
    <source>
        <dbReference type="SAM" id="SignalP"/>
    </source>
</evidence>